<evidence type="ECO:0000313" key="2">
    <source>
        <dbReference type="Proteomes" id="UP000285190"/>
    </source>
</evidence>
<gene>
    <name evidence="1" type="ORF">D3870_12135</name>
</gene>
<dbReference type="Proteomes" id="UP000285190">
    <property type="component" value="Unassembled WGS sequence"/>
</dbReference>
<keyword evidence="2" id="KW-1185">Reference proteome</keyword>
<proteinExistence type="predicted"/>
<protein>
    <submittedName>
        <fullName evidence="1">Uncharacterized protein</fullName>
    </submittedName>
</protein>
<evidence type="ECO:0000313" key="1">
    <source>
        <dbReference type="EMBL" id="RJG06659.1"/>
    </source>
</evidence>
<reference evidence="1 2" key="1">
    <citation type="submission" date="2018-09" db="EMBL/GenBank/DDBJ databases">
        <authorList>
            <person name="Zhu H."/>
        </authorList>
    </citation>
    <scope>NUCLEOTIDE SEQUENCE [LARGE SCALE GENOMIC DNA]</scope>
    <source>
        <strain evidence="1 2">K2R10-39</strain>
    </source>
</reference>
<sequence>MMTEKHEDSMALLANDLYNKRQRLIRASQPGVDIVDAHTARALEAEYRAAESEYTEAKAAFARAMKSEKRA</sequence>
<accession>A0A418X2G8</accession>
<comment type="caution">
    <text evidence="1">The sequence shown here is derived from an EMBL/GenBank/DDBJ whole genome shotgun (WGS) entry which is preliminary data.</text>
</comment>
<dbReference type="AlphaFoldDB" id="A0A418X2G8"/>
<name>A0A418X2G8_9BURK</name>
<organism evidence="1 2">
    <name type="scientific">Noviherbaspirillum cavernae</name>
    <dbReference type="NCBI Taxonomy" id="2320862"/>
    <lineage>
        <taxon>Bacteria</taxon>
        <taxon>Pseudomonadati</taxon>
        <taxon>Pseudomonadota</taxon>
        <taxon>Betaproteobacteria</taxon>
        <taxon>Burkholderiales</taxon>
        <taxon>Oxalobacteraceae</taxon>
        <taxon>Noviherbaspirillum</taxon>
    </lineage>
</organism>
<dbReference type="EMBL" id="QYUN01000002">
    <property type="protein sequence ID" value="RJG06659.1"/>
    <property type="molecule type" value="Genomic_DNA"/>
</dbReference>